<reference evidence="1 2" key="1">
    <citation type="submission" date="2020-01" db="EMBL/GenBank/DDBJ databases">
        <title>Anaeroalcalibacter tamaniensis gen. nov., sp. nov., moderately halophilic strictly anaerobic fermenter bacterium from mud volcano of Taman peninsula.</title>
        <authorList>
            <person name="Frolova A."/>
            <person name="Merkel A.Y."/>
            <person name="Slobodkin A.I."/>
        </authorList>
    </citation>
    <scope>NUCLEOTIDE SEQUENCE [LARGE SCALE GENOMIC DNA]</scope>
    <source>
        <strain evidence="1 2">F-3ap</strain>
    </source>
</reference>
<dbReference type="EMBL" id="JAAEEH010000007">
    <property type="protein sequence ID" value="NDL66872.1"/>
    <property type="molecule type" value="Genomic_DNA"/>
</dbReference>
<dbReference type="PANTHER" id="PTHR34374">
    <property type="entry name" value="LARGE RIBOSOMAL RNA SUBUNIT ACCUMULATION PROTEIN YCED HOMOLOG 1, CHLOROPLASTIC"/>
    <property type="match status" value="1"/>
</dbReference>
<gene>
    <name evidence="1" type="ORF">GXN74_03810</name>
</gene>
<evidence type="ECO:0000313" key="2">
    <source>
        <dbReference type="Proteomes" id="UP000461585"/>
    </source>
</evidence>
<organism evidence="1 2">
    <name type="scientific">Anaerotalea alkaliphila</name>
    <dbReference type="NCBI Taxonomy" id="2662126"/>
    <lineage>
        <taxon>Bacteria</taxon>
        <taxon>Bacillati</taxon>
        <taxon>Bacillota</taxon>
        <taxon>Clostridia</taxon>
        <taxon>Eubacteriales</taxon>
        <taxon>Anaerotalea</taxon>
    </lineage>
</organism>
<comment type="caution">
    <text evidence="1">The sequence shown here is derived from an EMBL/GenBank/DDBJ whole genome shotgun (WGS) entry which is preliminary data.</text>
</comment>
<accession>A0A7X5KNL3</accession>
<dbReference type="RefSeq" id="WP_162369601.1">
    <property type="nucleotide sequence ID" value="NZ_JAAEEH010000007.1"/>
</dbReference>
<name>A0A7X5KNL3_9FIRM</name>
<dbReference type="PANTHER" id="PTHR34374:SF1">
    <property type="entry name" value="LARGE RIBOSOMAL RNA SUBUNIT ACCUMULATION PROTEIN YCED HOMOLOG 1, CHLOROPLASTIC"/>
    <property type="match status" value="1"/>
</dbReference>
<protein>
    <submittedName>
        <fullName evidence="1">DUF177 domain-containing protein</fullName>
    </submittedName>
</protein>
<dbReference type="AlphaFoldDB" id="A0A7X5KNL3"/>
<keyword evidence="2" id="KW-1185">Reference proteome</keyword>
<evidence type="ECO:0000313" key="1">
    <source>
        <dbReference type="EMBL" id="NDL66872.1"/>
    </source>
</evidence>
<sequence length="175" mass="19475">MLIHLTEIFASDTGKAHLKEKLDLGTVVVDGVTYPFLEPVEIEAVLKRVGPEKMLAEGKVRTSLEIPCGRCMKPVAYRLESDFSKALYLEEASAEGVEDDYEEDIVGHHLNLENFALHEIFMNFPMKVLCGEDCKGICNHCGADLNETDCQCGQEAIDPRLSGLKDLLNSKFKEV</sequence>
<proteinExistence type="predicted"/>
<dbReference type="Proteomes" id="UP000461585">
    <property type="component" value="Unassembled WGS sequence"/>
</dbReference>
<dbReference type="Pfam" id="PF02620">
    <property type="entry name" value="YceD"/>
    <property type="match status" value="1"/>
</dbReference>
<dbReference type="InterPro" id="IPR003772">
    <property type="entry name" value="YceD"/>
</dbReference>